<accession>A0A1H0UAR9</accession>
<proteinExistence type="predicted"/>
<protein>
    <submittedName>
        <fullName evidence="1">Uncharacterized protein</fullName>
    </submittedName>
</protein>
<evidence type="ECO:0000313" key="1">
    <source>
        <dbReference type="EMBL" id="SDP63130.1"/>
    </source>
</evidence>
<organism evidence="1 2">
    <name type="scientific">Clostridium gasigenes</name>
    <dbReference type="NCBI Taxonomy" id="94869"/>
    <lineage>
        <taxon>Bacteria</taxon>
        <taxon>Bacillati</taxon>
        <taxon>Bacillota</taxon>
        <taxon>Clostridia</taxon>
        <taxon>Eubacteriales</taxon>
        <taxon>Clostridiaceae</taxon>
        <taxon>Clostridium</taxon>
    </lineage>
</organism>
<name>A0A1H0UAR9_9CLOT</name>
<dbReference type="EMBL" id="FNJM01000010">
    <property type="protein sequence ID" value="SDP63130.1"/>
    <property type="molecule type" value="Genomic_DNA"/>
</dbReference>
<reference evidence="1 2" key="1">
    <citation type="submission" date="2016-10" db="EMBL/GenBank/DDBJ databases">
        <authorList>
            <person name="de Groot N.N."/>
        </authorList>
    </citation>
    <scope>NUCLEOTIDE SEQUENCE [LARGE SCALE GENOMIC DNA]</scope>
    <source>
        <strain evidence="1 2">DSM 12272</strain>
    </source>
</reference>
<dbReference type="STRING" id="94869.SAMN04488529_1101"/>
<keyword evidence="2" id="KW-1185">Reference proteome</keyword>
<dbReference type="AlphaFoldDB" id="A0A1H0UAR9"/>
<feature type="non-terminal residue" evidence="1">
    <location>
        <position position="1"/>
    </location>
</feature>
<evidence type="ECO:0000313" key="2">
    <source>
        <dbReference type="Proteomes" id="UP000198597"/>
    </source>
</evidence>
<dbReference type="Proteomes" id="UP000198597">
    <property type="component" value="Unassembled WGS sequence"/>
</dbReference>
<gene>
    <name evidence="1" type="ORF">SAMN04488529_1101</name>
</gene>
<sequence length="27" mass="3183">IDMYIGGIETWQELKEPSTVVKTIKRF</sequence>